<dbReference type="AlphaFoldDB" id="A0A8H5H0T1"/>
<name>A0A8H5H0T1_9AGAR</name>
<accession>A0A8H5H0T1</accession>
<evidence type="ECO:0000256" key="1">
    <source>
        <dbReference type="SAM" id="MobiDB-lite"/>
    </source>
</evidence>
<dbReference type="EMBL" id="JAACJP010000035">
    <property type="protein sequence ID" value="KAF5374623.1"/>
    <property type="molecule type" value="Genomic_DNA"/>
</dbReference>
<gene>
    <name evidence="2" type="ORF">D9615_008977</name>
</gene>
<comment type="caution">
    <text evidence="2">The sequence shown here is derived from an EMBL/GenBank/DDBJ whole genome shotgun (WGS) entry which is preliminary data.</text>
</comment>
<feature type="region of interest" description="Disordered" evidence="1">
    <location>
        <begin position="1"/>
        <end position="28"/>
    </location>
</feature>
<protein>
    <submittedName>
        <fullName evidence="2">Uncharacterized protein</fullName>
    </submittedName>
</protein>
<evidence type="ECO:0000313" key="2">
    <source>
        <dbReference type="EMBL" id="KAF5374623.1"/>
    </source>
</evidence>
<evidence type="ECO:0000313" key="3">
    <source>
        <dbReference type="Proteomes" id="UP000565441"/>
    </source>
</evidence>
<dbReference type="Proteomes" id="UP000565441">
    <property type="component" value="Unassembled WGS sequence"/>
</dbReference>
<organism evidence="2 3">
    <name type="scientific">Tricholomella constricta</name>
    <dbReference type="NCBI Taxonomy" id="117010"/>
    <lineage>
        <taxon>Eukaryota</taxon>
        <taxon>Fungi</taxon>
        <taxon>Dikarya</taxon>
        <taxon>Basidiomycota</taxon>
        <taxon>Agaricomycotina</taxon>
        <taxon>Agaricomycetes</taxon>
        <taxon>Agaricomycetidae</taxon>
        <taxon>Agaricales</taxon>
        <taxon>Tricholomatineae</taxon>
        <taxon>Lyophyllaceae</taxon>
        <taxon>Tricholomella</taxon>
    </lineage>
</organism>
<sequence length="465" mass="52160">MPFSTGPLQPPPVSDGPSTDTPLSTYDPSSYPFTGLELTVSGLDRSGPRSAHEHLKIILAQLENDGHLLPKLHITPGASRTSNETSDYVTVSLTDPYRSTPRPDILEFVRKTLDDVPGITALWRILNGPDKSRQLSFFARNKEEAPKVKEKLERFFKQEHYHVQSSWIWQGTPRLTFNFVSRKAVENLLAKSPVLEARTFVPIAPTYVQPVYGLEVGVSNVGAFPQAQLILDSYVKSRYGVDAWRSSRLELNGTIYCVVLRDPEVTTQFLTDPFEAFPEGSVFKPNKPDYLYKLNSAGIPNAFRRPYQAQAHDSLDARQQMDKLMLQLLAANQRFVERVMDDQRQFMESLINAQDRFTTTFLNALTIQAAQSQLVLAQSDLNNIRASMSTAQLLLLLEKSPENQSNIRMLINSLQGRTLESQDIVNTLWDDINRLQSTLMPVTPIPPSFPSRPTGATSAPAFPPD</sequence>
<keyword evidence="3" id="KW-1185">Reference proteome</keyword>
<feature type="compositionally biased region" description="Polar residues" evidence="1">
    <location>
        <begin position="16"/>
        <end position="28"/>
    </location>
</feature>
<dbReference type="OrthoDB" id="3059749at2759"/>
<proteinExistence type="predicted"/>
<reference evidence="2 3" key="1">
    <citation type="journal article" date="2020" name="ISME J.">
        <title>Uncovering the hidden diversity of litter-decomposition mechanisms in mushroom-forming fungi.</title>
        <authorList>
            <person name="Floudas D."/>
            <person name="Bentzer J."/>
            <person name="Ahren D."/>
            <person name="Johansson T."/>
            <person name="Persson P."/>
            <person name="Tunlid A."/>
        </authorList>
    </citation>
    <scope>NUCLEOTIDE SEQUENCE [LARGE SCALE GENOMIC DNA]</scope>
    <source>
        <strain evidence="2 3">CBS 661.87</strain>
    </source>
</reference>
<feature type="region of interest" description="Disordered" evidence="1">
    <location>
        <begin position="444"/>
        <end position="465"/>
    </location>
</feature>